<feature type="transmembrane region" description="Helical" evidence="1">
    <location>
        <begin position="296"/>
        <end position="318"/>
    </location>
</feature>
<accession>A0A7S3Q5I5</accession>
<reference evidence="2" key="1">
    <citation type="submission" date="2021-01" db="EMBL/GenBank/DDBJ databases">
        <authorList>
            <person name="Corre E."/>
            <person name="Pelletier E."/>
            <person name="Niang G."/>
            <person name="Scheremetjew M."/>
            <person name="Finn R."/>
            <person name="Kale V."/>
            <person name="Holt S."/>
            <person name="Cochrane G."/>
            <person name="Meng A."/>
            <person name="Brown T."/>
            <person name="Cohen L."/>
        </authorList>
    </citation>
    <scope>NUCLEOTIDE SEQUENCE</scope>
    <source>
        <strain evidence="2">MM31A-1</strain>
    </source>
</reference>
<keyword evidence="1" id="KW-1133">Transmembrane helix</keyword>
<evidence type="ECO:0000256" key="1">
    <source>
        <dbReference type="SAM" id="Phobius"/>
    </source>
</evidence>
<organism evidence="2">
    <name type="scientific">Chaetoceros debilis</name>
    <dbReference type="NCBI Taxonomy" id="122233"/>
    <lineage>
        <taxon>Eukaryota</taxon>
        <taxon>Sar</taxon>
        <taxon>Stramenopiles</taxon>
        <taxon>Ochrophyta</taxon>
        <taxon>Bacillariophyta</taxon>
        <taxon>Coscinodiscophyceae</taxon>
        <taxon>Chaetocerotophycidae</taxon>
        <taxon>Chaetocerotales</taxon>
        <taxon>Chaetocerotaceae</taxon>
        <taxon>Chaetoceros</taxon>
    </lineage>
</organism>
<sequence length="392" mass="44817">MTLVEDFKQLHELSRIVYFRFRHLLHCQIKSLNQFIDKVNLILILSCHETIFYDVLYKSIIQVILLYKKTFKKDRKTGNKTLRFSSGPRMSIFQKGTFKMKANTSKLGKVVSKRSSAIFKKSKRGMKGVKIKMNVGAKSSGGKGKYMRKSRKRNLNINTNMSMNTKVSMPFVDSVRLSKRKTKMTRGRLHANENVASTSITDTESRNEQISLYGSDHDGERDDHDLHEHEDFLPSEKIKNSASFHQDTESADKNTLQQIKMKRYMHHKYTKEVPVYATPAGVDIVIYDEAKLLKNLVLVGIGGILASPLMHFLLIGLLPLWLTLFVIVGPFVILIILLGTFTIAFFQSLDEFYVEQFRQVESKSKQERGGAGGGLMRSVLSEEVEKYCRDGD</sequence>
<proteinExistence type="predicted"/>
<keyword evidence="1" id="KW-0812">Transmembrane</keyword>
<name>A0A7S3Q5I5_9STRA</name>
<protein>
    <submittedName>
        <fullName evidence="2">Uncharacterized protein</fullName>
    </submittedName>
</protein>
<keyword evidence="1" id="KW-0472">Membrane</keyword>
<feature type="transmembrane region" description="Helical" evidence="1">
    <location>
        <begin position="324"/>
        <end position="346"/>
    </location>
</feature>
<dbReference type="EMBL" id="HBIO01014642">
    <property type="protein sequence ID" value="CAE0466456.1"/>
    <property type="molecule type" value="Transcribed_RNA"/>
</dbReference>
<gene>
    <name evidence="2" type="ORF">CDEB00056_LOCUS11308</name>
</gene>
<dbReference type="AlphaFoldDB" id="A0A7S3Q5I5"/>
<evidence type="ECO:0000313" key="2">
    <source>
        <dbReference type="EMBL" id="CAE0466456.1"/>
    </source>
</evidence>